<dbReference type="AlphaFoldDB" id="A0A437M609"/>
<reference evidence="2 3" key="1">
    <citation type="submission" date="2019-01" db="EMBL/GenBank/DDBJ databases">
        <authorList>
            <person name="Chen W.-M."/>
        </authorList>
    </citation>
    <scope>NUCLEOTIDE SEQUENCE [LARGE SCALE GENOMIC DNA]</scope>
    <source>
        <strain evidence="2 3">CCP-7</strain>
    </source>
</reference>
<comment type="caution">
    <text evidence="2">The sequence shown here is derived from an EMBL/GenBank/DDBJ whole genome shotgun (WGS) entry which is preliminary data.</text>
</comment>
<dbReference type="InterPro" id="IPR015330">
    <property type="entry name" value="DNA_primase/pol_bifunc_N"/>
</dbReference>
<protein>
    <recommendedName>
        <fullName evidence="1">DNA primase/polymerase bifunctional N-terminal domain-containing protein</fullName>
    </recommendedName>
</protein>
<evidence type="ECO:0000313" key="3">
    <source>
        <dbReference type="Proteomes" id="UP000282971"/>
    </source>
</evidence>
<proteinExistence type="predicted"/>
<dbReference type="SUPFAM" id="SSF56747">
    <property type="entry name" value="Prim-pol domain"/>
    <property type="match status" value="1"/>
</dbReference>
<organism evidence="2 3">
    <name type="scientific">Sphingomonas crocodyli</name>
    <dbReference type="NCBI Taxonomy" id="1979270"/>
    <lineage>
        <taxon>Bacteria</taxon>
        <taxon>Pseudomonadati</taxon>
        <taxon>Pseudomonadota</taxon>
        <taxon>Alphaproteobacteria</taxon>
        <taxon>Sphingomonadales</taxon>
        <taxon>Sphingomonadaceae</taxon>
        <taxon>Sphingomonas</taxon>
    </lineage>
</organism>
<dbReference type="Pfam" id="PF09250">
    <property type="entry name" value="Prim-Pol"/>
    <property type="match status" value="1"/>
</dbReference>
<accession>A0A437M609</accession>
<evidence type="ECO:0000313" key="2">
    <source>
        <dbReference type="EMBL" id="RVT92995.1"/>
    </source>
</evidence>
<dbReference type="SMART" id="SM00943">
    <property type="entry name" value="Prim-Pol"/>
    <property type="match status" value="1"/>
</dbReference>
<keyword evidence="3" id="KW-1185">Reference proteome</keyword>
<name>A0A437M609_9SPHN</name>
<dbReference type="EMBL" id="SACN01000001">
    <property type="protein sequence ID" value="RVT92995.1"/>
    <property type="molecule type" value="Genomic_DNA"/>
</dbReference>
<dbReference type="CDD" id="cd04859">
    <property type="entry name" value="Prim_Pol"/>
    <property type="match status" value="1"/>
</dbReference>
<sequence>MREAAMSPETGFLDRPNPPTQYYAVVDALLDNEYTGLLPIKDGGKQAALKGWNDPKRRHRSREAVLHEANRFAYFGVAIVCGDVIAIDIDVEDEAEAARLEAIVREEVAGEPLVRIGRWPRRALFFRASEKIATAHGDGYDILGAGSYVVCFGIHPLTGKPYYWCGRSPLDTKHAELALITSANVKRLQKRLKARLETMTVATESENNKPINCLVADGRDKLLRDIIFAIWQQGIDDVHKLAELGWREFELQADLRRPKRSGSTSWAFEDALEKARYTIKRAADGDIVRGFGDSTLRYQPRFESFAQAINTIAAFGRWFAKSQPETAVELLPPAAVKISQLMLCLCRDDRGCFASVETLVRLTDYSIPHVKRVRATLVSRGYWSRHRYGKGRGHITEYRPCVEFTVAEAKKVSFPGAWISSGVGGDDQASASSNFKNENSNNINEHLNLTFLVARADGEEK</sequence>
<feature type="domain" description="DNA primase/polymerase bifunctional N-terminal" evidence="1">
    <location>
        <begin position="26"/>
        <end position="179"/>
    </location>
</feature>
<dbReference type="Proteomes" id="UP000282971">
    <property type="component" value="Unassembled WGS sequence"/>
</dbReference>
<gene>
    <name evidence="2" type="ORF">EOD43_03575</name>
</gene>
<dbReference type="OrthoDB" id="9763644at2"/>
<evidence type="ECO:0000259" key="1">
    <source>
        <dbReference type="SMART" id="SM00943"/>
    </source>
</evidence>